<dbReference type="InterPro" id="IPR004813">
    <property type="entry name" value="OPT"/>
</dbReference>
<keyword evidence="12" id="KW-1185">Reference proteome</keyword>
<reference evidence="11" key="2">
    <citation type="submission" date="2023-06" db="EMBL/GenBank/DDBJ databases">
        <authorList>
            <consortium name="Lawrence Berkeley National Laboratory"/>
            <person name="Haridas S."/>
            <person name="Hensen N."/>
            <person name="Bonometti L."/>
            <person name="Westerberg I."/>
            <person name="Brannstrom I.O."/>
            <person name="Guillou S."/>
            <person name="Cros-Aarteil S."/>
            <person name="Calhoun S."/>
            <person name="Kuo A."/>
            <person name="Mondo S."/>
            <person name="Pangilinan J."/>
            <person name="Riley R."/>
            <person name="Labutti K."/>
            <person name="Andreopoulos B."/>
            <person name="Lipzen A."/>
            <person name="Chen C."/>
            <person name="Yanf M."/>
            <person name="Daum C."/>
            <person name="Ng V."/>
            <person name="Clum A."/>
            <person name="Steindorff A."/>
            <person name="Ohm R."/>
            <person name="Martin F."/>
            <person name="Silar P."/>
            <person name="Natvig D."/>
            <person name="Lalanne C."/>
            <person name="Gautier V."/>
            <person name="Ament-Velasquez S.L."/>
            <person name="Kruys A."/>
            <person name="Hutchinson M.I."/>
            <person name="Powell A.J."/>
            <person name="Barry K."/>
            <person name="Miller A.N."/>
            <person name="Grigoriev I.V."/>
            <person name="Debuchy R."/>
            <person name="Gladieux P."/>
            <person name="Thoren M.H."/>
            <person name="Johannesson H."/>
        </authorList>
    </citation>
    <scope>NUCLEOTIDE SEQUENCE</scope>
    <source>
        <strain evidence="11">CBS 118394</strain>
    </source>
</reference>
<feature type="transmembrane region" description="Helical" evidence="10">
    <location>
        <begin position="90"/>
        <end position="110"/>
    </location>
</feature>
<evidence type="ECO:0000256" key="3">
    <source>
        <dbReference type="ARBA" id="ARBA00022448"/>
    </source>
</evidence>
<comment type="subcellular location">
    <subcellularLocation>
        <location evidence="1">Membrane</location>
        <topology evidence="1">Multi-pass membrane protein</topology>
    </subcellularLocation>
</comment>
<evidence type="ECO:0000256" key="2">
    <source>
        <dbReference type="ARBA" id="ARBA00008807"/>
    </source>
</evidence>
<dbReference type="GO" id="GO:0035673">
    <property type="term" value="F:oligopeptide transmembrane transporter activity"/>
    <property type="evidence" value="ECO:0007669"/>
    <property type="project" value="InterPro"/>
</dbReference>
<evidence type="ECO:0000256" key="6">
    <source>
        <dbReference type="ARBA" id="ARBA00022927"/>
    </source>
</evidence>
<keyword evidence="3" id="KW-0813">Transport</keyword>
<feature type="transmembrane region" description="Helical" evidence="10">
    <location>
        <begin position="474"/>
        <end position="498"/>
    </location>
</feature>
<protein>
    <submittedName>
        <fullName evidence="11">Oligopeptide transporter OPT family</fullName>
    </submittedName>
</protein>
<sequence>MLHEASFVFGKIWEIYFGEAPINPSQPPQKTPPDEVDSPLATPTDEKDLETDDGYSPPLDPRLKDYPIPLISQTVSLANDRSEPILTFRFFVLATFWVVCGDTISTIYFFKPYSSQLSSYMVQLLSWSMGSIMAHYLPEREHAMVVVAYWGSCRTAFGIGPIRALELYYGRHIPPVYGLLFLVTSQMIGYGFAGLYRDVLVRPPKLFYPGVLPNVSLFNALHSKKRGSTIVSSPLRFFAIVAGTAFCWQWVPGVIFPMLASPPILCYLISNSAIGYILGSGRLGFGLLTLTLDWNYASFFQPLYTPIWADLSQIAGAVAGCWVLYPVLYLTNVLGGDSGEPGSKRLPPMSSGIFDKYGEVYNISMVVSTNARGHVSFNQTALDEYSDPRWTVSYLMYFFWGFVSTTGVLVYALLWYGQDGCRGCSRENNYAGDIYLDLMRDAETVPYWWYLALLAICLCLSLVCLYGADVGLPWWGLLVMCLISAVFIFPSGILFGLANMQVDMGFLSELVAGGLFHGNPSAVLVSMTYGHTVLEQSLNLLSDYKFGFYMKIPEKEMFWAQLYGTLLGPFVNYSFMRIIIDQLGAAMSTITNNNSSWHALRTKNYYSISVLWGVLGPQLIFAKYNWIFWAFLVGLTLIVLAYIVHRLKPEWHIETRCNPVVIMYGATYFPVFETTNLLTSALVAVFFMGYLFRYHPVWFAKYNYLLGVGLDCGSQLTQTVAMFALDLGGFRFPSWWGNDMPLCLMATSRRNIWAMTSLRNAVPDKFNYKSPGQFSAVFLILDYKSIPRRK</sequence>
<comment type="similarity">
    <text evidence="2">Belongs to the oligopeptide OPT transporter family.</text>
</comment>
<dbReference type="EMBL" id="JAUEDM010000002">
    <property type="protein sequence ID" value="KAK3324932.1"/>
    <property type="molecule type" value="Genomic_DNA"/>
</dbReference>
<comment type="caution">
    <text evidence="11">The sequence shown here is derived from an EMBL/GenBank/DDBJ whole genome shotgun (WGS) entry which is preliminary data.</text>
</comment>
<feature type="transmembrane region" description="Helical" evidence="10">
    <location>
        <begin position="235"/>
        <end position="261"/>
    </location>
</feature>
<dbReference type="PANTHER" id="PTHR22601">
    <property type="entry name" value="ISP4 LIKE PROTEIN"/>
    <property type="match status" value="1"/>
</dbReference>
<evidence type="ECO:0000256" key="10">
    <source>
        <dbReference type="SAM" id="Phobius"/>
    </source>
</evidence>
<feature type="transmembrane region" description="Helical" evidence="10">
    <location>
        <begin position="176"/>
        <end position="194"/>
    </location>
</feature>
<evidence type="ECO:0000256" key="7">
    <source>
        <dbReference type="ARBA" id="ARBA00022989"/>
    </source>
</evidence>
<dbReference type="AlphaFoldDB" id="A0AAE0MA39"/>
<keyword evidence="6" id="KW-0653">Protein transport</keyword>
<feature type="transmembrane region" description="Helical" evidence="10">
    <location>
        <begin position="447"/>
        <end position="468"/>
    </location>
</feature>
<feature type="transmembrane region" description="Helical" evidence="10">
    <location>
        <begin position="604"/>
        <end position="620"/>
    </location>
</feature>
<keyword evidence="7 10" id="KW-1133">Transmembrane helix</keyword>
<feature type="region of interest" description="Disordered" evidence="9">
    <location>
        <begin position="23"/>
        <end position="62"/>
    </location>
</feature>
<evidence type="ECO:0000256" key="5">
    <source>
        <dbReference type="ARBA" id="ARBA00022856"/>
    </source>
</evidence>
<dbReference type="NCBIfam" id="TIGR00728">
    <property type="entry name" value="OPT_sfam"/>
    <property type="match status" value="1"/>
</dbReference>
<evidence type="ECO:0000313" key="11">
    <source>
        <dbReference type="EMBL" id="KAK3324932.1"/>
    </source>
</evidence>
<feature type="transmembrane region" description="Helical" evidence="10">
    <location>
        <begin position="307"/>
        <end position="328"/>
    </location>
</feature>
<reference evidence="11" key="1">
    <citation type="journal article" date="2023" name="Mol. Phylogenet. Evol.">
        <title>Genome-scale phylogeny and comparative genomics of the fungal order Sordariales.</title>
        <authorList>
            <person name="Hensen N."/>
            <person name="Bonometti L."/>
            <person name="Westerberg I."/>
            <person name="Brannstrom I.O."/>
            <person name="Guillou S."/>
            <person name="Cros-Aarteil S."/>
            <person name="Calhoun S."/>
            <person name="Haridas S."/>
            <person name="Kuo A."/>
            <person name="Mondo S."/>
            <person name="Pangilinan J."/>
            <person name="Riley R."/>
            <person name="LaButti K."/>
            <person name="Andreopoulos B."/>
            <person name="Lipzen A."/>
            <person name="Chen C."/>
            <person name="Yan M."/>
            <person name="Daum C."/>
            <person name="Ng V."/>
            <person name="Clum A."/>
            <person name="Steindorff A."/>
            <person name="Ohm R.A."/>
            <person name="Martin F."/>
            <person name="Silar P."/>
            <person name="Natvig D.O."/>
            <person name="Lalanne C."/>
            <person name="Gautier V."/>
            <person name="Ament-Velasquez S.L."/>
            <person name="Kruys A."/>
            <person name="Hutchinson M.I."/>
            <person name="Powell A.J."/>
            <person name="Barry K."/>
            <person name="Miller A.N."/>
            <person name="Grigoriev I.V."/>
            <person name="Debuchy R."/>
            <person name="Gladieux P."/>
            <person name="Hiltunen Thoren M."/>
            <person name="Johannesson H."/>
        </authorList>
    </citation>
    <scope>NUCLEOTIDE SEQUENCE</scope>
    <source>
        <strain evidence="11">CBS 118394</strain>
    </source>
</reference>
<evidence type="ECO:0000256" key="8">
    <source>
        <dbReference type="ARBA" id="ARBA00023136"/>
    </source>
</evidence>
<name>A0AAE0MA39_9PEZI</name>
<accession>A0AAE0MA39</accession>
<keyword evidence="5" id="KW-0571">Peptide transport</keyword>
<dbReference type="GO" id="GO:0016020">
    <property type="term" value="C:membrane"/>
    <property type="evidence" value="ECO:0007669"/>
    <property type="project" value="UniProtKB-SubCell"/>
</dbReference>
<organism evidence="11 12">
    <name type="scientific">Apodospora peruviana</name>
    <dbReference type="NCBI Taxonomy" id="516989"/>
    <lineage>
        <taxon>Eukaryota</taxon>
        <taxon>Fungi</taxon>
        <taxon>Dikarya</taxon>
        <taxon>Ascomycota</taxon>
        <taxon>Pezizomycotina</taxon>
        <taxon>Sordariomycetes</taxon>
        <taxon>Sordariomycetidae</taxon>
        <taxon>Sordariales</taxon>
        <taxon>Lasiosphaeriaceae</taxon>
        <taxon>Apodospora</taxon>
    </lineage>
</organism>
<dbReference type="Proteomes" id="UP001283341">
    <property type="component" value="Unassembled WGS sequence"/>
</dbReference>
<gene>
    <name evidence="11" type="ORF">B0H66DRAFT_615227</name>
</gene>
<feature type="transmembrane region" description="Helical" evidence="10">
    <location>
        <begin position="273"/>
        <end position="295"/>
    </location>
</feature>
<keyword evidence="8 10" id="KW-0472">Membrane</keyword>
<keyword evidence="4 10" id="KW-0812">Transmembrane</keyword>
<feature type="transmembrane region" description="Helical" evidence="10">
    <location>
        <begin position="626"/>
        <end position="645"/>
    </location>
</feature>
<evidence type="ECO:0000256" key="4">
    <source>
        <dbReference type="ARBA" id="ARBA00022692"/>
    </source>
</evidence>
<proteinExistence type="inferred from homology"/>
<dbReference type="GO" id="GO:0015031">
    <property type="term" value="P:protein transport"/>
    <property type="evidence" value="ECO:0007669"/>
    <property type="project" value="UniProtKB-KW"/>
</dbReference>
<feature type="transmembrane region" description="Helical" evidence="10">
    <location>
        <begin position="117"/>
        <end position="137"/>
    </location>
</feature>
<feature type="transmembrane region" description="Helical" evidence="10">
    <location>
        <begin position="666"/>
        <end position="692"/>
    </location>
</feature>
<evidence type="ECO:0000256" key="9">
    <source>
        <dbReference type="SAM" id="MobiDB-lite"/>
    </source>
</evidence>
<feature type="transmembrane region" description="Helical" evidence="10">
    <location>
        <begin position="394"/>
        <end position="416"/>
    </location>
</feature>
<evidence type="ECO:0000256" key="1">
    <source>
        <dbReference type="ARBA" id="ARBA00004141"/>
    </source>
</evidence>
<evidence type="ECO:0000313" key="12">
    <source>
        <dbReference type="Proteomes" id="UP001283341"/>
    </source>
</evidence>
<dbReference type="Pfam" id="PF03169">
    <property type="entry name" value="OPT"/>
    <property type="match status" value="1"/>
</dbReference>
<dbReference type="InterPro" id="IPR004648">
    <property type="entry name" value="Oligpept_transpt"/>
</dbReference>